<comment type="subcellular location">
    <subcellularLocation>
        <location evidence="1">Secreted</location>
    </subcellularLocation>
</comment>
<evidence type="ECO:0000313" key="6">
    <source>
        <dbReference type="EMBL" id="ABN11930.1"/>
    </source>
</evidence>
<evidence type="ECO:0000256" key="2">
    <source>
        <dbReference type="ARBA" id="ARBA00009127"/>
    </source>
</evidence>
<evidence type="ECO:0000256" key="4">
    <source>
        <dbReference type="ARBA" id="ARBA00023180"/>
    </source>
</evidence>
<evidence type="ECO:0000256" key="1">
    <source>
        <dbReference type="ARBA" id="ARBA00004613"/>
    </source>
</evidence>
<feature type="region of interest" description="Disordered" evidence="5">
    <location>
        <begin position="212"/>
        <end position="286"/>
    </location>
</feature>
<accession>A3EXM0</accession>
<comment type="similarity">
    <text evidence="2">Belongs to the major royal jelly protein family.</text>
</comment>
<name>A3EXM0_MACHI</name>
<proteinExistence type="evidence at transcript level"/>
<dbReference type="AlphaFoldDB" id="A3EXM0"/>
<reference evidence="6" key="1">
    <citation type="submission" date="2006-10" db="EMBL/GenBank/DDBJ databases">
        <title>Expressed genes of the pink hibiscus mealybug, Maconellicoccus hirsutus.</title>
        <authorList>
            <person name="Hunter W.B."/>
            <person name="Hunnicutt L.E."/>
        </authorList>
    </citation>
    <scope>NUCLEOTIDE SEQUENCE</scope>
</reference>
<keyword evidence="4" id="KW-0325">Glycoprotein</keyword>
<keyword evidence="3" id="KW-0964">Secreted</keyword>
<dbReference type="EMBL" id="EF091938">
    <property type="protein sequence ID" value="ABN11930.1"/>
    <property type="molecule type" value="mRNA"/>
</dbReference>
<feature type="non-terminal residue" evidence="6">
    <location>
        <position position="1"/>
    </location>
</feature>
<dbReference type="Pfam" id="PF03022">
    <property type="entry name" value="MRJP"/>
    <property type="match status" value="1"/>
</dbReference>
<protein>
    <submittedName>
        <fullName evidence="6">Uncharacterized protein</fullName>
    </submittedName>
</protein>
<sequence>MDSIAYIADVNGYGLVVFDLARQTSWRVEHNFFYPFPNHGTMTVAGVTFDLMDGVFGLALGPGDPVNRKLYFHSLASLREVSVPVGVLKNTTLVGNAEVLRHQLQLSDEGRYGQSSLEVMTDDGILLFSDLPKLAIMCWNSNTKFDKKNIHVAYQNNEDLQFVSGMKLKRNKSLVITTSRLQNYIAGILNGTDVKYRMIIIDDVHELLKGSPCKDPYAASRPSGGQRPYSPPHNTYDQHGGSYGSQYGQNSNQYGVDERFDSSRPKTTSPKPLWNNRQTTSKKFIL</sequence>
<evidence type="ECO:0000256" key="3">
    <source>
        <dbReference type="ARBA" id="ARBA00022525"/>
    </source>
</evidence>
<feature type="compositionally biased region" description="Polar residues" evidence="5">
    <location>
        <begin position="265"/>
        <end position="286"/>
    </location>
</feature>
<organism evidence="6">
    <name type="scientific">Maconellicoccus hirsutus</name>
    <name type="common">Pink hibiscus mealybug</name>
    <dbReference type="NCBI Taxonomy" id="177089"/>
    <lineage>
        <taxon>Eukaryota</taxon>
        <taxon>Metazoa</taxon>
        <taxon>Ecdysozoa</taxon>
        <taxon>Arthropoda</taxon>
        <taxon>Hexapoda</taxon>
        <taxon>Insecta</taxon>
        <taxon>Pterygota</taxon>
        <taxon>Neoptera</taxon>
        <taxon>Paraneoptera</taxon>
        <taxon>Hemiptera</taxon>
        <taxon>Sternorrhyncha</taxon>
        <taxon>Coccoidea</taxon>
        <taxon>Pseudococcidae</taxon>
        <taxon>Maconellicoccus</taxon>
    </lineage>
</organism>
<dbReference type="InterPro" id="IPR017996">
    <property type="entry name" value="MRJP/yellow-related"/>
</dbReference>
<evidence type="ECO:0000256" key="5">
    <source>
        <dbReference type="SAM" id="MobiDB-lite"/>
    </source>
</evidence>
<dbReference type="Gene3D" id="2.120.10.30">
    <property type="entry name" value="TolB, C-terminal domain"/>
    <property type="match status" value="1"/>
</dbReference>
<dbReference type="GO" id="GO:0005576">
    <property type="term" value="C:extracellular region"/>
    <property type="evidence" value="ECO:0007669"/>
    <property type="project" value="UniProtKB-SubCell"/>
</dbReference>
<dbReference type="InterPro" id="IPR011042">
    <property type="entry name" value="6-blade_b-propeller_TolB-like"/>
</dbReference>
<dbReference type="PANTHER" id="PTHR10009:SF7">
    <property type="entry name" value="GH10609P-RELATED"/>
    <property type="match status" value="1"/>
</dbReference>
<feature type="compositionally biased region" description="Low complexity" evidence="5">
    <location>
        <begin position="244"/>
        <end position="255"/>
    </location>
</feature>
<dbReference type="PANTHER" id="PTHR10009">
    <property type="entry name" value="PROTEIN YELLOW-RELATED"/>
    <property type="match status" value="1"/>
</dbReference>